<dbReference type="PROSITE" id="PS00716">
    <property type="entry name" value="SIGMA70_2"/>
    <property type="match status" value="1"/>
</dbReference>
<dbReference type="PROSITE" id="PS50943">
    <property type="entry name" value="HTH_CROC1"/>
    <property type="match status" value="1"/>
</dbReference>
<keyword evidence="4" id="KW-1185">Reference proteome</keyword>
<dbReference type="InterPro" id="IPR007630">
    <property type="entry name" value="RNA_pol_sigma70_r4"/>
</dbReference>
<gene>
    <name evidence="3" type="ORF">H8S55_05850</name>
</gene>
<dbReference type="InterPro" id="IPR036388">
    <property type="entry name" value="WH-like_DNA-bd_sf"/>
</dbReference>
<dbReference type="PANTHER" id="PTHR30376:SF3">
    <property type="entry name" value="RNA POLYMERASE SIGMA FACTOR RPOH"/>
    <property type="match status" value="1"/>
</dbReference>
<dbReference type="Pfam" id="PF04545">
    <property type="entry name" value="Sigma70_r4"/>
    <property type="match status" value="1"/>
</dbReference>
<dbReference type="CDD" id="cd06171">
    <property type="entry name" value="Sigma70_r4"/>
    <property type="match status" value="1"/>
</dbReference>
<dbReference type="GO" id="GO:0006352">
    <property type="term" value="P:DNA-templated transcription initiation"/>
    <property type="evidence" value="ECO:0007669"/>
    <property type="project" value="InterPro"/>
</dbReference>
<sequence length="118" mass="13350">MHFRSQRKLQGEVSLADTLETAGEGGSLSLMDVIAVDDTMLEDLDTRDACRRVRRCVDACLDDRERRIIICRYGLDDHPPQTQREIAARCGISRSYVSRIEKRALEKLAAAMDGWRPG</sequence>
<feature type="domain" description="HTH cro/C1-type" evidence="2">
    <location>
        <begin position="82"/>
        <end position="102"/>
    </location>
</feature>
<accession>A0A8J6J323</accession>
<dbReference type="PANTHER" id="PTHR30376">
    <property type="entry name" value="SIGMA FACTOR RPOH HEAT SHOCK RELATED"/>
    <property type="match status" value="1"/>
</dbReference>
<dbReference type="AlphaFoldDB" id="A0A8J6J323"/>
<dbReference type="GO" id="GO:0003700">
    <property type="term" value="F:DNA-binding transcription factor activity"/>
    <property type="evidence" value="ECO:0007669"/>
    <property type="project" value="InterPro"/>
</dbReference>
<evidence type="ECO:0000313" key="3">
    <source>
        <dbReference type="EMBL" id="MBC5716844.1"/>
    </source>
</evidence>
<protein>
    <submittedName>
        <fullName evidence="3">Sigma-70 family RNA polymerase sigma factor</fullName>
    </submittedName>
</protein>
<dbReference type="EMBL" id="JACOPN010000003">
    <property type="protein sequence ID" value="MBC5716844.1"/>
    <property type="molecule type" value="Genomic_DNA"/>
</dbReference>
<dbReference type="NCBIfam" id="TIGR02937">
    <property type="entry name" value="sigma70-ECF"/>
    <property type="match status" value="1"/>
</dbReference>
<name>A0A8J6J323_9FIRM</name>
<dbReference type="Gene3D" id="1.10.10.10">
    <property type="entry name" value="Winged helix-like DNA-binding domain superfamily/Winged helix DNA-binding domain"/>
    <property type="match status" value="1"/>
</dbReference>
<reference evidence="3" key="1">
    <citation type="submission" date="2020-08" db="EMBL/GenBank/DDBJ databases">
        <title>Genome public.</title>
        <authorList>
            <person name="Liu C."/>
            <person name="Sun Q."/>
        </authorList>
    </citation>
    <scope>NUCLEOTIDE SEQUENCE</scope>
    <source>
        <strain evidence="3">BX5</strain>
    </source>
</reference>
<dbReference type="InterPro" id="IPR013324">
    <property type="entry name" value="RNA_pol_sigma_r3/r4-like"/>
</dbReference>
<dbReference type="InterPro" id="IPR000943">
    <property type="entry name" value="RNA_pol_sigma70"/>
</dbReference>
<dbReference type="InterPro" id="IPR050813">
    <property type="entry name" value="Sigma-70_Factor"/>
</dbReference>
<organism evidence="3 4">
    <name type="scientific">Flintibacter faecis</name>
    <dbReference type="NCBI Taxonomy" id="2763047"/>
    <lineage>
        <taxon>Bacteria</taxon>
        <taxon>Bacillati</taxon>
        <taxon>Bacillota</taxon>
        <taxon>Clostridia</taxon>
        <taxon>Eubacteriales</taxon>
        <taxon>Flintibacter</taxon>
    </lineage>
</organism>
<dbReference type="InterPro" id="IPR001387">
    <property type="entry name" value="Cro/C1-type_HTH"/>
</dbReference>
<dbReference type="Proteomes" id="UP000602260">
    <property type="component" value="Unassembled WGS sequence"/>
</dbReference>
<dbReference type="PRINTS" id="PR00046">
    <property type="entry name" value="SIGMA70FCT"/>
</dbReference>
<dbReference type="SUPFAM" id="SSF88659">
    <property type="entry name" value="Sigma3 and sigma4 domains of RNA polymerase sigma factors"/>
    <property type="match status" value="1"/>
</dbReference>
<dbReference type="RefSeq" id="WP_186878183.1">
    <property type="nucleotide sequence ID" value="NZ_JACOPN010000003.1"/>
</dbReference>
<comment type="caution">
    <text evidence="3">The sequence shown here is derived from an EMBL/GenBank/DDBJ whole genome shotgun (WGS) entry which is preliminary data.</text>
</comment>
<evidence type="ECO:0000313" key="4">
    <source>
        <dbReference type="Proteomes" id="UP000602260"/>
    </source>
</evidence>
<evidence type="ECO:0000259" key="2">
    <source>
        <dbReference type="PROSITE" id="PS50943"/>
    </source>
</evidence>
<comment type="similarity">
    <text evidence="1">Belongs to the sigma-70 factor family.</text>
</comment>
<evidence type="ECO:0000256" key="1">
    <source>
        <dbReference type="ARBA" id="ARBA00007788"/>
    </source>
</evidence>
<dbReference type="InterPro" id="IPR014284">
    <property type="entry name" value="RNA_pol_sigma-70_dom"/>
</dbReference>
<proteinExistence type="inferred from homology"/>